<dbReference type="PANTHER" id="PTHR11487">
    <property type="entry name" value="THIOESTERASE"/>
    <property type="match status" value="1"/>
</dbReference>
<protein>
    <submittedName>
        <fullName evidence="3">Pyochelin biosynthetic protein PchC</fullName>
    </submittedName>
</protein>
<dbReference type="OrthoDB" id="8480037at2"/>
<comment type="similarity">
    <text evidence="1">Belongs to the thioesterase family.</text>
</comment>
<dbReference type="GO" id="GO:0008610">
    <property type="term" value="P:lipid biosynthetic process"/>
    <property type="evidence" value="ECO:0007669"/>
    <property type="project" value="TreeGrafter"/>
</dbReference>
<dbReference type="PANTHER" id="PTHR11487:SF0">
    <property type="entry name" value="S-ACYL FATTY ACID SYNTHASE THIOESTERASE, MEDIUM CHAIN"/>
    <property type="match status" value="1"/>
</dbReference>
<dbReference type="Proteomes" id="UP000198324">
    <property type="component" value="Unassembled WGS sequence"/>
</dbReference>
<gene>
    <name evidence="3" type="ORF">SAMN04488503_2643</name>
</gene>
<evidence type="ECO:0000313" key="4">
    <source>
        <dbReference type="Proteomes" id="UP000198324"/>
    </source>
</evidence>
<dbReference type="InterPro" id="IPR001031">
    <property type="entry name" value="Thioesterase"/>
</dbReference>
<organism evidence="3 4">
    <name type="scientific">Humidesulfovibrio mexicanus</name>
    <dbReference type="NCBI Taxonomy" id="147047"/>
    <lineage>
        <taxon>Bacteria</taxon>
        <taxon>Pseudomonadati</taxon>
        <taxon>Thermodesulfobacteriota</taxon>
        <taxon>Desulfovibrionia</taxon>
        <taxon>Desulfovibrionales</taxon>
        <taxon>Desulfovibrionaceae</taxon>
        <taxon>Humidesulfovibrio</taxon>
    </lineage>
</organism>
<evidence type="ECO:0000313" key="3">
    <source>
        <dbReference type="EMBL" id="SNS08303.1"/>
    </source>
</evidence>
<sequence length="274" mass="30344">MTPMDHHTAPPCLPHMPAEPIRTPRMFCFPFAGSSSEYYRQWQPGLAASVRICPVELPGRASRHGEPLASDMAALVVELAQALLPFTSEPYLFFGHSLGSSVATLVLRELTRRGAPPPRLFFASGRFPIHLPHGGRTCHTLDDQALIEEIRRLGGTPEEVLTDPIFTRFFLPIVRADFRLLETFAPPEPEPLDAPIEVFGGVQDEDSPPWAMERWADWTSAGCRVRLFHGGHFFIDQNREGVLAAIKDRTHAMCAATSDTLPGRTTARPAETKA</sequence>
<dbReference type="Gene3D" id="3.40.50.1820">
    <property type="entry name" value="alpha/beta hydrolase"/>
    <property type="match status" value="1"/>
</dbReference>
<dbReference type="Pfam" id="PF00975">
    <property type="entry name" value="Thioesterase"/>
    <property type="match status" value="1"/>
</dbReference>
<feature type="domain" description="Thioesterase" evidence="2">
    <location>
        <begin position="25"/>
        <end position="248"/>
    </location>
</feature>
<dbReference type="RefSeq" id="WP_089274844.1">
    <property type="nucleotide sequence ID" value="NZ_FZOC01000005.1"/>
</dbReference>
<keyword evidence="4" id="KW-1185">Reference proteome</keyword>
<evidence type="ECO:0000259" key="2">
    <source>
        <dbReference type="Pfam" id="PF00975"/>
    </source>
</evidence>
<dbReference type="InterPro" id="IPR012223">
    <property type="entry name" value="TEII"/>
</dbReference>
<proteinExistence type="inferred from homology"/>
<dbReference type="AlphaFoldDB" id="A0A239BMK5"/>
<name>A0A239BMK5_9BACT</name>
<evidence type="ECO:0000256" key="1">
    <source>
        <dbReference type="ARBA" id="ARBA00007169"/>
    </source>
</evidence>
<reference evidence="3 4" key="1">
    <citation type="submission" date="2017-06" db="EMBL/GenBank/DDBJ databases">
        <authorList>
            <person name="Kim H.J."/>
            <person name="Triplett B.A."/>
        </authorList>
    </citation>
    <scope>NUCLEOTIDE SEQUENCE [LARGE SCALE GENOMIC DNA]</scope>
    <source>
        <strain evidence="3 4">DSM 13116</strain>
    </source>
</reference>
<dbReference type="EMBL" id="FZOC01000005">
    <property type="protein sequence ID" value="SNS08303.1"/>
    <property type="molecule type" value="Genomic_DNA"/>
</dbReference>
<accession>A0A239BMK5</accession>
<dbReference type="SUPFAM" id="SSF53474">
    <property type="entry name" value="alpha/beta-Hydrolases"/>
    <property type="match status" value="1"/>
</dbReference>
<dbReference type="InterPro" id="IPR029058">
    <property type="entry name" value="AB_hydrolase_fold"/>
</dbReference>